<gene>
    <name evidence="4" type="ORF">NDU88_009909</name>
</gene>
<dbReference type="PANTHER" id="PTHR33064">
    <property type="entry name" value="POL PROTEIN"/>
    <property type="match status" value="1"/>
</dbReference>
<evidence type="ECO:0000259" key="3">
    <source>
        <dbReference type="PROSITE" id="PS50878"/>
    </source>
</evidence>
<protein>
    <recommendedName>
        <fullName evidence="2">ribonuclease H</fullName>
        <ecNumber evidence="2">3.1.26.4</ecNumber>
    </recommendedName>
</protein>
<dbReference type="AlphaFoldDB" id="A0AAV7RXY8"/>
<dbReference type="EC" id="3.1.26.4" evidence="2"/>
<feature type="domain" description="Reverse transcriptase" evidence="3">
    <location>
        <begin position="1"/>
        <end position="135"/>
    </location>
</feature>
<organism evidence="4 5">
    <name type="scientific">Pleurodeles waltl</name>
    <name type="common">Iberian ribbed newt</name>
    <dbReference type="NCBI Taxonomy" id="8319"/>
    <lineage>
        <taxon>Eukaryota</taxon>
        <taxon>Metazoa</taxon>
        <taxon>Chordata</taxon>
        <taxon>Craniata</taxon>
        <taxon>Vertebrata</taxon>
        <taxon>Euteleostomi</taxon>
        <taxon>Amphibia</taxon>
        <taxon>Batrachia</taxon>
        <taxon>Caudata</taxon>
        <taxon>Salamandroidea</taxon>
        <taxon>Salamandridae</taxon>
        <taxon>Pleurodelinae</taxon>
        <taxon>Pleurodeles</taxon>
    </lineage>
</organism>
<comment type="similarity">
    <text evidence="1">Belongs to the beta type-B retroviral polymerase family. HERV class-II K(HML-2) pol subfamily.</text>
</comment>
<evidence type="ECO:0000313" key="5">
    <source>
        <dbReference type="Proteomes" id="UP001066276"/>
    </source>
</evidence>
<dbReference type="EMBL" id="JANPWB010000009">
    <property type="protein sequence ID" value="KAJ1157194.1"/>
    <property type="molecule type" value="Genomic_DNA"/>
</dbReference>
<dbReference type="PANTHER" id="PTHR33064:SF37">
    <property type="entry name" value="RIBONUCLEASE H"/>
    <property type="match status" value="1"/>
</dbReference>
<dbReference type="Pfam" id="PF00078">
    <property type="entry name" value="RVT_1"/>
    <property type="match status" value="1"/>
</dbReference>
<dbReference type="InterPro" id="IPR043128">
    <property type="entry name" value="Rev_trsase/Diguanyl_cyclase"/>
</dbReference>
<evidence type="ECO:0000256" key="2">
    <source>
        <dbReference type="ARBA" id="ARBA00012180"/>
    </source>
</evidence>
<reference evidence="4" key="1">
    <citation type="journal article" date="2022" name="bioRxiv">
        <title>Sequencing and chromosome-scale assembly of the giantPleurodeles waltlgenome.</title>
        <authorList>
            <person name="Brown T."/>
            <person name="Elewa A."/>
            <person name="Iarovenko S."/>
            <person name="Subramanian E."/>
            <person name="Araus A.J."/>
            <person name="Petzold A."/>
            <person name="Susuki M."/>
            <person name="Suzuki K.-i.T."/>
            <person name="Hayashi T."/>
            <person name="Toyoda A."/>
            <person name="Oliveira C."/>
            <person name="Osipova E."/>
            <person name="Leigh N.D."/>
            <person name="Simon A."/>
            <person name="Yun M.H."/>
        </authorList>
    </citation>
    <scope>NUCLEOTIDE SEQUENCE</scope>
    <source>
        <strain evidence="4">20211129_DDA</strain>
        <tissue evidence="4">Liver</tissue>
    </source>
</reference>
<dbReference type="InterPro" id="IPR051320">
    <property type="entry name" value="Viral_Replic_Matur_Polypro"/>
</dbReference>
<name>A0AAV7RXY8_PLEWA</name>
<dbReference type="InterPro" id="IPR000477">
    <property type="entry name" value="RT_dom"/>
</dbReference>
<dbReference type="SUPFAM" id="SSF56672">
    <property type="entry name" value="DNA/RNA polymerases"/>
    <property type="match status" value="1"/>
</dbReference>
<keyword evidence="5" id="KW-1185">Reference proteome</keyword>
<dbReference type="Gene3D" id="3.10.10.10">
    <property type="entry name" value="HIV Type 1 Reverse Transcriptase, subunit A, domain 1"/>
    <property type="match status" value="1"/>
</dbReference>
<proteinExistence type="inferred from homology"/>
<dbReference type="PROSITE" id="PS50878">
    <property type="entry name" value="RT_POL"/>
    <property type="match status" value="1"/>
</dbReference>
<dbReference type="Gene3D" id="3.30.70.270">
    <property type="match status" value="1"/>
</dbReference>
<accession>A0AAV7RXY8</accession>
<dbReference type="InterPro" id="IPR043502">
    <property type="entry name" value="DNA/RNA_pol_sf"/>
</dbReference>
<evidence type="ECO:0000256" key="1">
    <source>
        <dbReference type="ARBA" id="ARBA00010879"/>
    </source>
</evidence>
<dbReference type="Proteomes" id="UP001066276">
    <property type="component" value="Chromosome 5"/>
</dbReference>
<comment type="caution">
    <text evidence="4">The sequence shown here is derived from an EMBL/GenBank/DDBJ whole genome shotgun (WGS) entry which is preliminary data.</text>
</comment>
<dbReference type="GO" id="GO:0004523">
    <property type="term" value="F:RNA-DNA hybrid ribonuclease activity"/>
    <property type="evidence" value="ECO:0007669"/>
    <property type="project" value="UniProtKB-EC"/>
</dbReference>
<sequence length="194" mass="22166">MVPDPSVILTTIPAEDYFSVIDIKNAFFSVLLHPNSQYLTVFTFRVVQLLYRRQPQRYCEPPSIFKRIQRKNLANRSESTLIQYADDILICSPSEDLCGQDMIALLTALAERGYKVKKGKLQYLQKEVSYLSQPVVADCQRITPTCVDSIKDMAPQKTKRGMQKFLGLRSAVGLRLQHAYCPLARGYVKDKSWP</sequence>
<evidence type="ECO:0000313" key="4">
    <source>
        <dbReference type="EMBL" id="KAJ1157194.1"/>
    </source>
</evidence>